<dbReference type="RefSeq" id="WP_161154521.1">
    <property type="nucleotide sequence ID" value="NZ_WEKT01000011.1"/>
</dbReference>
<dbReference type="InterPro" id="IPR021343">
    <property type="entry name" value="DUF2960"/>
</dbReference>
<keyword evidence="2" id="KW-1185">Reference proteome</keyword>
<organism evidence="1 2">
    <name type="scientific">Vibrio eleionomae</name>
    <dbReference type="NCBI Taxonomy" id="2653505"/>
    <lineage>
        <taxon>Bacteria</taxon>
        <taxon>Pseudomonadati</taxon>
        <taxon>Pseudomonadota</taxon>
        <taxon>Gammaproteobacteria</taxon>
        <taxon>Vibrionales</taxon>
        <taxon>Vibrionaceae</taxon>
        <taxon>Vibrio</taxon>
    </lineage>
</organism>
<accession>A0A7X4RUL0</accession>
<dbReference type="Pfam" id="PF11173">
    <property type="entry name" value="DUF2960"/>
    <property type="match status" value="1"/>
</dbReference>
<proteinExistence type="predicted"/>
<reference evidence="1 2" key="1">
    <citation type="submission" date="2019-10" db="EMBL/GenBank/DDBJ databases">
        <title>Vibrio sp. nov. isolated from a shrimp pond.</title>
        <authorList>
            <person name="Gomez-Gil B."/>
            <person name="Enciso-Ibarra J."/>
            <person name="Enciso-Ibarra K."/>
            <person name="Bolan-Mejia C."/>
        </authorList>
    </citation>
    <scope>NUCLEOTIDE SEQUENCE [LARGE SCALE GENOMIC DNA]</scope>
    <source>
        <strain evidence="1 2">CAIM 722</strain>
    </source>
</reference>
<protein>
    <submittedName>
        <fullName evidence="1">DUF2960 family protein</fullName>
    </submittedName>
</protein>
<gene>
    <name evidence="1" type="ORF">F9817_08420</name>
</gene>
<sequence length="89" mass="10424">MSRTIIYTYKNEEKTLTFTYEKYRSIHEAVADAEGIDLTEYLKMEQQIEAISDKKAVRNYRDNHFRKLGFGTITLKPKENFGVGKKPKS</sequence>
<evidence type="ECO:0000313" key="1">
    <source>
        <dbReference type="EMBL" id="MZI93219.1"/>
    </source>
</evidence>
<dbReference type="EMBL" id="WEKT01000011">
    <property type="protein sequence ID" value="MZI93219.1"/>
    <property type="molecule type" value="Genomic_DNA"/>
</dbReference>
<evidence type="ECO:0000313" key="2">
    <source>
        <dbReference type="Proteomes" id="UP000462621"/>
    </source>
</evidence>
<dbReference type="Proteomes" id="UP000462621">
    <property type="component" value="Unassembled WGS sequence"/>
</dbReference>
<dbReference type="AlphaFoldDB" id="A0A7X4RUL0"/>
<name>A0A7X4RUL0_9VIBR</name>
<comment type="caution">
    <text evidence="1">The sequence shown here is derived from an EMBL/GenBank/DDBJ whole genome shotgun (WGS) entry which is preliminary data.</text>
</comment>